<organism evidence="2 3">
    <name type="scientific">Mollisia scopiformis</name>
    <name type="common">Conifer needle endophyte fungus</name>
    <name type="synonym">Phialocephala scopiformis</name>
    <dbReference type="NCBI Taxonomy" id="149040"/>
    <lineage>
        <taxon>Eukaryota</taxon>
        <taxon>Fungi</taxon>
        <taxon>Dikarya</taxon>
        <taxon>Ascomycota</taxon>
        <taxon>Pezizomycotina</taxon>
        <taxon>Leotiomycetes</taxon>
        <taxon>Helotiales</taxon>
        <taxon>Mollisiaceae</taxon>
        <taxon>Mollisia</taxon>
    </lineage>
</organism>
<accession>A0A194XQ17</accession>
<sequence length="285" mass="33048">MSPPLNNTSKFPNTSYITNEKIHRKAGANAEVSISIDGIVRNEVVDYTQVYSNGRTLPFRSARYDSSSYEFVTDLFKNMDRDTREEYLKNHCFELVVDERSFRHGHDERDFFEQLFRMKPTLSLIQRLKVKIIVPLGGCPILSDQNYAESPTRAFLIGVANEINYFHSLKRLDVVLALSKNFENYEFWDLMVYALPFCTLKNFPPWRLMHQDPGMFPPEKVRGSYVKRVNEKAAQLEKRKRQAVKAKLDAEDAIANASRIIPSAFHKETKENKEVTKKVTWVGLL</sequence>
<name>A0A194XQ17_MOLSC</name>
<dbReference type="InParanoid" id="A0A194XQ17"/>
<protein>
    <submittedName>
        <fullName evidence="2">Uncharacterized protein</fullName>
    </submittedName>
</protein>
<dbReference type="EMBL" id="KQ947407">
    <property type="protein sequence ID" value="KUJ22149.1"/>
    <property type="molecule type" value="Genomic_DNA"/>
</dbReference>
<dbReference type="GeneID" id="28822558"/>
<feature type="coiled-coil region" evidence="1">
    <location>
        <begin position="226"/>
        <end position="253"/>
    </location>
</feature>
<proteinExistence type="predicted"/>
<evidence type="ECO:0000313" key="3">
    <source>
        <dbReference type="Proteomes" id="UP000070700"/>
    </source>
</evidence>
<dbReference type="OrthoDB" id="10526487at2759"/>
<dbReference type="RefSeq" id="XP_018076504.1">
    <property type="nucleotide sequence ID" value="XM_018212832.1"/>
</dbReference>
<dbReference type="KEGG" id="psco:LY89DRAFT_665281"/>
<keyword evidence="1" id="KW-0175">Coiled coil</keyword>
<reference evidence="2 3" key="1">
    <citation type="submission" date="2015-10" db="EMBL/GenBank/DDBJ databases">
        <title>Full genome of DAOMC 229536 Phialocephala scopiformis, a fungal endophyte of spruce producing the potent anti-insectan compound rugulosin.</title>
        <authorList>
            <consortium name="DOE Joint Genome Institute"/>
            <person name="Walker A.K."/>
            <person name="Frasz S.L."/>
            <person name="Seifert K.A."/>
            <person name="Miller J.D."/>
            <person name="Mondo S.J."/>
            <person name="Labutti K."/>
            <person name="Lipzen A."/>
            <person name="Dockter R."/>
            <person name="Kennedy M."/>
            <person name="Grigoriev I.V."/>
            <person name="Spatafora J.W."/>
        </authorList>
    </citation>
    <scope>NUCLEOTIDE SEQUENCE [LARGE SCALE GENOMIC DNA]</scope>
    <source>
        <strain evidence="2 3">CBS 120377</strain>
    </source>
</reference>
<dbReference type="Proteomes" id="UP000070700">
    <property type="component" value="Unassembled WGS sequence"/>
</dbReference>
<evidence type="ECO:0000256" key="1">
    <source>
        <dbReference type="SAM" id="Coils"/>
    </source>
</evidence>
<dbReference type="AlphaFoldDB" id="A0A194XQ17"/>
<gene>
    <name evidence="2" type="ORF">LY89DRAFT_665281</name>
</gene>
<keyword evidence="3" id="KW-1185">Reference proteome</keyword>
<evidence type="ECO:0000313" key="2">
    <source>
        <dbReference type="EMBL" id="KUJ22149.1"/>
    </source>
</evidence>